<dbReference type="AlphaFoldDB" id="A0A381UGR1"/>
<proteinExistence type="predicted"/>
<protein>
    <submittedName>
        <fullName evidence="4">Uncharacterized protein</fullName>
    </submittedName>
</protein>
<dbReference type="EMBL" id="UINC01006409">
    <property type="protein sequence ID" value="SVA27352.1"/>
    <property type="molecule type" value="Genomic_DNA"/>
</dbReference>
<evidence type="ECO:0000256" key="3">
    <source>
        <dbReference type="SAM" id="Coils"/>
    </source>
</evidence>
<sequence>VRIVNFYLLFLLSLFLFSACTGNGENIQQLLLTNDNVKSYIEEQKAVLESEEENVDAHYNLARSYYFVKNYESAEKHARRATRFDPFNAAYYELLGSIAFALERYGDAITELAIAVRISPERVSAYLKLAATYEKIDDDGRAISSLEQALQIDRLYVEALYHLARIYLRQREFEGSIRTLDTLLKLEPKNKEALLMRVQSYSLQGSYYYAQTLAEEMLNQFPDFAPIRRELLRIQFAQQQWPEAQALLVELRTKSSFSTEDQLIEAYLLLHQEQEKEARLRFQTILEQQPENVDAIMGLAVQLLRKGFLEDSLTWLTRGLEINPRLARAHYLRSSILFRQGDYLQGDLAIGRALELDSTNPSYQLLFLRRQLMKGELSVVEKQLKRIQEKHPLNTEALQLQADLFKSRGNSAEAEKLLRQAILVQDSPSIHFSLARVLYQQSKYRSVLEVTTPLLAVLTGNWEVVYLHALTLSRVGKYQEALDISQPYLERKESQGYAHRLVGDLLRYDAKEQQAQKILRQGLVQYPGHLFLVDGLSASLVMTEDWGQVMELLETTLEQSQRLSGNPPMQLLFLDRLAVAYQRLKKPEKKLKILRKFHQQNDPLTAAQLHSLEEQLLFPISLPSLDNALSPLLLP</sequence>
<dbReference type="InterPro" id="IPR011990">
    <property type="entry name" value="TPR-like_helical_dom_sf"/>
</dbReference>
<evidence type="ECO:0000256" key="2">
    <source>
        <dbReference type="ARBA" id="ARBA00022803"/>
    </source>
</evidence>
<keyword evidence="1" id="KW-0677">Repeat</keyword>
<dbReference type="PROSITE" id="PS50005">
    <property type="entry name" value="TPR"/>
    <property type="match status" value="3"/>
</dbReference>
<keyword evidence="3" id="KW-0175">Coiled coil</keyword>
<feature type="coiled-coil region" evidence="3">
    <location>
        <begin position="34"/>
        <end position="61"/>
    </location>
</feature>
<dbReference type="PANTHER" id="PTHR45586:SF1">
    <property type="entry name" value="LIPOPOLYSACCHARIDE ASSEMBLY PROTEIN B"/>
    <property type="match status" value="1"/>
</dbReference>
<dbReference type="SMART" id="SM00028">
    <property type="entry name" value="TPR"/>
    <property type="match status" value="8"/>
</dbReference>
<name>A0A381UGR1_9ZZZZ</name>
<organism evidence="4">
    <name type="scientific">marine metagenome</name>
    <dbReference type="NCBI Taxonomy" id="408172"/>
    <lineage>
        <taxon>unclassified sequences</taxon>
        <taxon>metagenomes</taxon>
        <taxon>ecological metagenomes</taxon>
    </lineage>
</organism>
<feature type="non-terminal residue" evidence="4">
    <location>
        <position position="1"/>
    </location>
</feature>
<gene>
    <name evidence="4" type="ORF">METZ01_LOCUS80206</name>
</gene>
<evidence type="ECO:0000256" key="1">
    <source>
        <dbReference type="ARBA" id="ARBA00022737"/>
    </source>
</evidence>
<dbReference type="Pfam" id="PF13432">
    <property type="entry name" value="TPR_16"/>
    <property type="match status" value="2"/>
</dbReference>
<reference evidence="4" key="1">
    <citation type="submission" date="2018-05" db="EMBL/GenBank/DDBJ databases">
        <authorList>
            <person name="Lanie J.A."/>
            <person name="Ng W.-L."/>
            <person name="Kazmierczak K.M."/>
            <person name="Andrzejewski T.M."/>
            <person name="Davidsen T.M."/>
            <person name="Wayne K.J."/>
            <person name="Tettelin H."/>
            <person name="Glass J.I."/>
            <person name="Rusch D."/>
            <person name="Podicherti R."/>
            <person name="Tsui H.-C.T."/>
            <person name="Winkler M.E."/>
        </authorList>
    </citation>
    <scope>NUCLEOTIDE SEQUENCE</scope>
</reference>
<dbReference type="PANTHER" id="PTHR45586">
    <property type="entry name" value="TPR REPEAT-CONTAINING PROTEIN PA4667"/>
    <property type="match status" value="1"/>
</dbReference>
<dbReference type="InterPro" id="IPR051012">
    <property type="entry name" value="CellSynth/LPSAsmb/PSIAsmb"/>
</dbReference>
<keyword evidence="2" id="KW-0802">TPR repeat</keyword>
<dbReference type="Pfam" id="PF14559">
    <property type="entry name" value="TPR_19"/>
    <property type="match status" value="1"/>
</dbReference>
<accession>A0A381UGR1</accession>
<dbReference type="Gene3D" id="1.25.40.10">
    <property type="entry name" value="Tetratricopeptide repeat domain"/>
    <property type="match status" value="3"/>
</dbReference>
<dbReference type="SUPFAM" id="SSF48452">
    <property type="entry name" value="TPR-like"/>
    <property type="match status" value="3"/>
</dbReference>
<evidence type="ECO:0000313" key="4">
    <source>
        <dbReference type="EMBL" id="SVA27352.1"/>
    </source>
</evidence>
<dbReference type="InterPro" id="IPR019734">
    <property type="entry name" value="TPR_rpt"/>
</dbReference>